<evidence type="ECO:0000259" key="3">
    <source>
        <dbReference type="PROSITE" id="PS51186"/>
    </source>
</evidence>
<gene>
    <name evidence="4" type="ORF">FHQ07_01420</name>
</gene>
<dbReference type="InterPro" id="IPR050832">
    <property type="entry name" value="Bact_Acetyltransf"/>
</dbReference>
<name>A0A5B7ZLE0_9GAMM</name>
<organism evidence="4 5">
    <name type="scientific">Thermomonas aquatica</name>
    <dbReference type="NCBI Taxonomy" id="2202149"/>
    <lineage>
        <taxon>Bacteria</taxon>
        <taxon>Pseudomonadati</taxon>
        <taxon>Pseudomonadota</taxon>
        <taxon>Gammaproteobacteria</taxon>
        <taxon>Lysobacterales</taxon>
        <taxon>Lysobacteraceae</taxon>
        <taxon>Thermomonas</taxon>
    </lineage>
</organism>
<dbReference type="SUPFAM" id="SSF55729">
    <property type="entry name" value="Acyl-CoA N-acyltransferases (Nat)"/>
    <property type="match status" value="1"/>
</dbReference>
<dbReference type="OrthoDB" id="9796171at2"/>
<proteinExistence type="predicted"/>
<sequence length="307" mass="34166">MSDNDPALQPFRVQLVDFTAALAELRAVRDEVFVGEQKVPVELEHDALDPLCTHALARLLDATPVGTARLTPDHHIGRMAVRAPWRGRGVGDALLLALVDEARKRGWPDVHLNAQASAIGFYLRHGFQPVGERFFEAGIEHQAMVLALSGPQRIETRAAAIESAIRAIDSARRRVWIRSFDLEPWLYADAELLSALRRFATTGRGNEVRVLLHDAAAPQRAHAPLLALAQRLPSIFLFRELDDPVDRNDPTAFLAGDGGAYYHRNLGERIEGEAESLAMARVRQLRTGFDDVWERSRPVSEFRALGL</sequence>
<evidence type="ECO:0000313" key="5">
    <source>
        <dbReference type="Proteomes" id="UP000308149"/>
    </source>
</evidence>
<reference evidence="4 5" key="1">
    <citation type="submission" date="2019-06" db="EMBL/GenBank/DDBJ databases">
        <title>Thermomonas aquatica sp. nov., isolated from an industrial wastewater treatment plant.</title>
        <authorList>
            <person name="Jeon J.H."/>
            <person name="Park D.-S."/>
        </authorList>
    </citation>
    <scope>NUCLEOTIDE SEQUENCE [LARGE SCALE GENOMIC DNA]</scope>
    <source>
        <strain evidence="4 5">SY21</strain>
    </source>
</reference>
<keyword evidence="1 4" id="KW-0808">Transferase</keyword>
<keyword evidence="2" id="KW-0012">Acyltransferase</keyword>
<dbReference type="InterPro" id="IPR016181">
    <property type="entry name" value="Acyl_CoA_acyltransferase"/>
</dbReference>
<dbReference type="Proteomes" id="UP000308149">
    <property type="component" value="Chromosome"/>
</dbReference>
<evidence type="ECO:0000256" key="2">
    <source>
        <dbReference type="ARBA" id="ARBA00023315"/>
    </source>
</evidence>
<dbReference type="InterPro" id="IPR057691">
    <property type="entry name" value="DUF7931"/>
</dbReference>
<dbReference type="PROSITE" id="PS51186">
    <property type="entry name" value="GNAT"/>
    <property type="match status" value="1"/>
</dbReference>
<evidence type="ECO:0000313" key="4">
    <source>
        <dbReference type="EMBL" id="QDA56074.1"/>
    </source>
</evidence>
<dbReference type="RefSeq" id="WP_139715002.1">
    <property type="nucleotide sequence ID" value="NZ_CP040871.1"/>
</dbReference>
<keyword evidence="5" id="KW-1185">Reference proteome</keyword>
<dbReference type="InterPro" id="IPR000182">
    <property type="entry name" value="GNAT_dom"/>
</dbReference>
<dbReference type="GO" id="GO:0016747">
    <property type="term" value="F:acyltransferase activity, transferring groups other than amino-acyl groups"/>
    <property type="evidence" value="ECO:0007669"/>
    <property type="project" value="InterPro"/>
</dbReference>
<accession>A0A5B7ZLE0</accession>
<dbReference type="Gene3D" id="3.30.870.10">
    <property type="entry name" value="Endonuclease Chain A"/>
    <property type="match status" value="1"/>
</dbReference>
<feature type="domain" description="N-acetyltransferase" evidence="3">
    <location>
        <begin position="13"/>
        <end position="151"/>
    </location>
</feature>
<dbReference type="PANTHER" id="PTHR43877">
    <property type="entry name" value="AMINOALKYLPHOSPHONATE N-ACETYLTRANSFERASE-RELATED-RELATED"/>
    <property type="match status" value="1"/>
</dbReference>
<dbReference type="Pfam" id="PF25559">
    <property type="entry name" value="DUF7931"/>
    <property type="match status" value="1"/>
</dbReference>
<dbReference type="Pfam" id="PF13673">
    <property type="entry name" value="Acetyltransf_10"/>
    <property type="match status" value="1"/>
</dbReference>
<dbReference type="PANTHER" id="PTHR43877:SF1">
    <property type="entry name" value="ACETYLTRANSFERASE"/>
    <property type="match status" value="1"/>
</dbReference>
<dbReference type="SUPFAM" id="SSF56024">
    <property type="entry name" value="Phospholipase D/nuclease"/>
    <property type="match status" value="1"/>
</dbReference>
<evidence type="ECO:0000256" key="1">
    <source>
        <dbReference type="ARBA" id="ARBA00022679"/>
    </source>
</evidence>
<dbReference type="AlphaFoldDB" id="A0A5B7ZLE0"/>
<dbReference type="CDD" id="cd04301">
    <property type="entry name" value="NAT_SF"/>
    <property type="match status" value="1"/>
</dbReference>
<dbReference type="Gene3D" id="3.40.630.30">
    <property type="match status" value="1"/>
</dbReference>
<protein>
    <submittedName>
        <fullName evidence="4">GNAT family N-acetyltransferase</fullName>
    </submittedName>
</protein>
<dbReference type="EMBL" id="CP040871">
    <property type="protein sequence ID" value="QDA56074.1"/>
    <property type="molecule type" value="Genomic_DNA"/>
</dbReference>
<dbReference type="KEGG" id="thes:FHQ07_01420"/>